<accession>A0A8I1G9I8</accession>
<evidence type="ECO:0000313" key="2">
    <source>
        <dbReference type="EMBL" id="MBJ7314652.1"/>
    </source>
</evidence>
<dbReference type="RefSeq" id="WP_199494961.1">
    <property type="nucleotide sequence ID" value="NZ_JAEMOO010000024.1"/>
</dbReference>
<organism evidence="2 3">
    <name type="scientific">Idiomarina abyssalis</name>
    <dbReference type="NCBI Taxonomy" id="86102"/>
    <lineage>
        <taxon>Bacteria</taxon>
        <taxon>Pseudomonadati</taxon>
        <taxon>Pseudomonadota</taxon>
        <taxon>Gammaproteobacteria</taxon>
        <taxon>Alteromonadales</taxon>
        <taxon>Idiomarinaceae</taxon>
        <taxon>Idiomarina</taxon>
    </lineage>
</organism>
<dbReference type="EMBL" id="JAEMOP010000002">
    <property type="protein sequence ID" value="MBJ7314652.1"/>
    <property type="molecule type" value="Genomic_DNA"/>
</dbReference>
<proteinExistence type="predicted"/>
<evidence type="ECO:0000313" key="1">
    <source>
        <dbReference type="EMBL" id="MBJ7267689.1"/>
    </source>
</evidence>
<keyword evidence="4" id="KW-1185">Reference proteome</keyword>
<comment type="caution">
    <text evidence="2">The sequence shown here is derived from an EMBL/GenBank/DDBJ whole genome shotgun (WGS) entry which is preliminary data.</text>
</comment>
<sequence>MTFKSGTWNVRSKVAKVDVESVGDWCEGNIFEEDHAHGVRNLVTDPELLSEIK</sequence>
<dbReference type="Proteomes" id="UP000655994">
    <property type="component" value="Unassembled WGS sequence"/>
</dbReference>
<protein>
    <submittedName>
        <fullName evidence="2">Uncharacterized protein</fullName>
    </submittedName>
</protein>
<evidence type="ECO:0000313" key="3">
    <source>
        <dbReference type="Proteomes" id="UP000621390"/>
    </source>
</evidence>
<gene>
    <name evidence="1" type="ORF">JHC10_12155</name>
    <name evidence="2" type="ORF">JHC11_01360</name>
</gene>
<reference evidence="2 4" key="1">
    <citation type="submission" date="2020-09" db="EMBL/GenBank/DDBJ databases">
        <title>Draft Genomes of Bacterial Isolates from North Pond Shallow Sediments.</title>
        <authorList>
            <person name="Kiel Reese B."/>
            <person name="Mullis M."/>
            <person name="Weisend R.E."/>
        </authorList>
    </citation>
    <scope>NUCLEOTIDE SEQUENCE</scope>
    <source>
        <strain evidence="2">KJE-2</strain>
        <strain evidence="1 4">KJE-3</strain>
    </source>
</reference>
<evidence type="ECO:0000313" key="4">
    <source>
        <dbReference type="Proteomes" id="UP000655994"/>
    </source>
</evidence>
<name>A0A8I1G9I8_9GAMM</name>
<dbReference type="EMBL" id="JAEMOS010000040">
    <property type="protein sequence ID" value="MBJ7267689.1"/>
    <property type="molecule type" value="Genomic_DNA"/>
</dbReference>
<dbReference type="Proteomes" id="UP000621390">
    <property type="component" value="Unassembled WGS sequence"/>
</dbReference>
<dbReference type="AlphaFoldDB" id="A0A8I1G9I8"/>